<evidence type="ECO:0000313" key="2">
    <source>
        <dbReference type="EMBL" id="PPE05168.1"/>
    </source>
</evidence>
<comment type="caution">
    <text evidence="2">The sequence shown here is derived from an EMBL/GenBank/DDBJ whole genome shotgun (WGS) entry which is preliminary data.</text>
</comment>
<name>A0A2S5RCY8_9MOLU</name>
<dbReference type="PANTHER" id="PTHR37300">
    <property type="entry name" value="UPF0291 PROTEIN CBO2609/CLC_2481"/>
    <property type="match status" value="1"/>
</dbReference>
<dbReference type="RefSeq" id="WP_051437386.1">
    <property type="nucleotide sequence ID" value="NZ_PHNE01000004.1"/>
</dbReference>
<evidence type="ECO:0000313" key="3">
    <source>
        <dbReference type="Proteomes" id="UP000237865"/>
    </source>
</evidence>
<reference evidence="2 3" key="1">
    <citation type="submission" date="2017-11" db="EMBL/GenBank/DDBJ databases">
        <title>Genome sequence of Entomoplasma lucivorax PIPN-2 (ATCC 49196).</title>
        <authorList>
            <person name="Lo W.-S."/>
            <person name="Gasparich G.E."/>
            <person name="Kuo C.-H."/>
        </authorList>
    </citation>
    <scope>NUCLEOTIDE SEQUENCE [LARGE SCALE GENOMIC DNA]</scope>
    <source>
        <strain evidence="2 3">PIPN-2</strain>
    </source>
</reference>
<dbReference type="PANTHER" id="PTHR37300:SF1">
    <property type="entry name" value="UPF0291 PROTEIN YNZC"/>
    <property type="match status" value="1"/>
</dbReference>
<keyword evidence="3" id="KW-1185">Reference proteome</keyword>
<protein>
    <submittedName>
        <fullName evidence="2">Uncharacterized protein</fullName>
    </submittedName>
</protein>
<organism evidence="2 3">
    <name type="scientific">Williamsoniiplasma lucivorax</name>
    <dbReference type="NCBI Taxonomy" id="209274"/>
    <lineage>
        <taxon>Bacteria</taxon>
        <taxon>Bacillati</taxon>
        <taxon>Mycoplasmatota</taxon>
        <taxon>Mollicutes</taxon>
        <taxon>Entomoplasmatales</taxon>
        <taxon>Williamsoniiplasma</taxon>
    </lineage>
</organism>
<dbReference type="Proteomes" id="UP000237865">
    <property type="component" value="Unassembled WGS sequence"/>
</dbReference>
<dbReference type="STRING" id="1399797.GCA_000518285_01748"/>
<proteinExistence type="predicted"/>
<dbReference type="EMBL" id="PHNE01000004">
    <property type="protein sequence ID" value="PPE05168.1"/>
    <property type="molecule type" value="Genomic_DNA"/>
</dbReference>
<evidence type="ECO:0000256" key="1">
    <source>
        <dbReference type="ARBA" id="ARBA00022490"/>
    </source>
</evidence>
<dbReference type="SUPFAM" id="SSF158221">
    <property type="entry name" value="YnzC-like"/>
    <property type="match status" value="1"/>
</dbReference>
<dbReference type="InterPro" id="IPR009242">
    <property type="entry name" value="DUF896"/>
</dbReference>
<dbReference type="Pfam" id="PF05979">
    <property type="entry name" value="DUF896"/>
    <property type="match status" value="1"/>
</dbReference>
<dbReference type="AlphaFoldDB" id="A0A2S5RCY8"/>
<gene>
    <name evidence="2" type="ORF">ELUCI_v1c07040</name>
</gene>
<keyword evidence="1" id="KW-0963">Cytoplasm</keyword>
<sequence length="82" mass="9765">MSMDQNKKIDAMKMNELIQEINAMVAIAKTRKLTPEEIDYRQLLREKYISIFREGVKQQLENITIIDEPTPKKKKKEKQDEK</sequence>
<accession>A0A2S5RCY8</accession>
<dbReference type="Gene3D" id="1.10.287.540">
    <property type="entry name" value="Helix hairpin bin"/>
    <property type="match status" value="1"/>
</dbReference>